<dbReference type="Proteomes" id="UP000002669">
    <property type="component" value="Unassembled WGS sequence"/>
</dbReference>
<evidence type="ECO:0000256" key="1">
    <source>
        <dbReference type="ARBA" id="ARBA00022692"/>
    </source>
</evidence>
<dbReference type="PANTHER" id="PTHR28263:SF1">
    <property type="entry name" value="GOLGI TO ER TRAFFIC PROTEIN 2"/>
    <property type="match status" value="1"/>
</dbReference>
<proteinExistence type="predicted"/>
<evidence type="ECO:0000313" key="6">
    <source>
        <dbReference type="Proteomes" id="UP000002669"/>
    </source>
</evidence>
<reference evidence="6" key="1">
    <citation type="journal article" date="2012" name="MBio">
        <title>Comparative genome analysis of Trichophyton rubrum and related dermatophytes reveals candidate genes involved in infection.</title>
        <authorList>
            <person name="Martinez D.A."/>
            <person name="Oliver B.G."/>
            <person name="Graeser Y."/>
            <person name="Goldberg J.M."/>
            <person name="Li W."/>
            <person name="Martinez-Rossi N.M."/>
            <person name="Monod M."/>
            <person name="Shelest E."/>
            <person name="Barton R.C."/>
            <person name="Birch E."/>
            <person name="Brakhage A.A."/>
            <person name="Chen Z."/>
            <person name="Gurr S.J."/>
            <person name="Heiman D."/>
            <person name="Heitman J."/>
            <person name="Kosti I."/>
            <person name="Rossi A."/>
            <person name="Saif S."/>
            <person name="Samalova M."/>
            <person name="Saunders C.W."/>
            <person name="Shea T."/>
            <person name="Summerbell R.C."/>
            <person name="Xu J."/>
            <person name="Young S."/>
            <person name="Zeng Q."/>
            <person name="Birren B.W."/>
            <person name="Cuomo C.A."/>
            <person name="White T.C."/>
        </authorList>
    </citation>
    <scope>NUCLEOTIDE SEQUENCE [LARGE SCALE GENOMIC DNA]</scope>
    <source>
        <strain evidence="6">ATCC MYA-4604 / CBS 118893</strain>
    </source>
</reference>
<feature type="region of interest" description="Disordered" evidence="4">
    <location>
        <begin position="47"/>
        <end position="98"/>
    </location>
</feature>
<keyword evidence="6" id="KW-1185">Reference proteome</keyword>
<dbReference type="PANTHER" id="PTHR28263">
    <property type="entry name" value="GOLGI TO ER TRAFFIC PROTEIN 2"/>
    <property type="match status" value="1"/>
</dbReference>
<dbReference type="InParanoid" id="E4V1E1"/>
<dbReference type="HOGENOM" id="CLU_1019410_0_0_1"/>
<dbReference type="eggNOG" id="ENOG502S1RY">
    <property type="taxonomic scope" value="Eukaryota"/>
</dbReference>
<dbReference type="EMBL" id="DS989827">
    <property type="protein sequence ID" value="EFR03856.1"/>
    <property type="molecule type" value="Genomic_DNA"/>
</dbReference>
<keyword evidence="2" id="KW-1133">Transmembrane helix</keyword>
<organism evidence="6">
    <name type="scientific">Arthroderma gypseum (strain ATCC MYA-4604 / CBS 118893)</name>
    <name type="common">Microsporum gypseum</name>
    <dbReference type="NCBI Taxonomy" id="535722"/>
    <lineage>
        <taxon>Eukaryota</taxon>
        <taxon>Fungi</taxon>
        <taxon>Dikarya</taxon>
        <taxon>Ascomycota</taxon>
        <taxon>Pezizomycotina</taxon>
        <taxon>Eurotiomycetes</taxon>
        <taxon>Eurotiomycetidae</taxon>
        <taxon>Onygenales</taxon>
        <taxon>Arthrodermataceae</taxon>
        <taxon>Nannizzia</taxon>
    </lineage>
</organism>
<accession>E4V1E1</accession>
<protein>
    <recommendedName>
        <fullName evidence="7">GET complex, subunit GET2</fullName>
    </recommendedName>
</protein>
<evidence type="ECO:0000313" key="5">
    <source>
        <dbReference type="EMBL" id="EFR03856.1"/>
    </source>
</evidence>
<dbReference type="Pfam" id="PF08690">
    <property type="entry name" value="GET2"/>
    <property type="match status" value="1"/>
</dbReference>
<dbReference type="RefSeq" id="XP_003170864.1">
    <property type="nucleotide sequence ID" value="XM_003170816.1"/>
</dbReference>
<dbReference type="GeneID" id="10026107"/>
<feature type="compositionally biased region" description="Pro residues" evidence="4">
    <location>
        <begin position="60"/>
        <end position="72"/>
    </location>
</feature>
<dbReference type="GO" id="GO:0006890">
    <property type="term" value="P:retrograde vesicle-mediated transport, Golgi to endoplasmic reticulum"/>
    <property type="evidence" value="ECO:0007669"/>
    <property type="project" value="TreeGrafter"/>
</dbReference>
<keyword evidence="1" id="KW-0812">Transmembrane</keyword>
<sequence>MAEVEETKTQRAARLRREKRAAKIAATGTARLDKITGLSGRSMSLTFTVHEDSPSARNTPSPPRYASPPAQSPPRQQSTLGTTAGLGMPPNTGDSSPQTIKEQEEYIRALLRAQQPPPSTADNADPTTKLLSNLFGMPPPGAGMTTPGGTPSFQPTAGDAPELSPNDLASALGISPSMANLFLQAKAGPASASAQRNNSIWKIAHIIFATATSLYFLMLLQSTINIYGGGERLPPPATVQNPFLILVMGELLLVGTREIFMNNDGNGAGNGVIGMLKTGKRVLSDILRDGKIMIFILGIGSLCMNNWGKAKTE</sequence>
<dbReference type="OrthoDB" id="5393181at2759"/>
<evidence type="ECO:0000256" key="2">
    <source>
        <dbReference type="ARBA" id="ARBA00022989"/>
    </source>
</evidence>
<keyword evidence="3" id="KW-0472">Membrane</keyword>
<gene>
    <name evidence="5" type="ORF">MGYG_06856</name>
</gene>
<evidence type="ECO:0008006" key="7">
    <source>
        <dbReference type="Google" id="ProtNLM"/>
    </source>
</evidence>
<feature type="region of interest" description="Disordered" evidence="4">
    <location>
        <begin position="1"/>
        <end position="23"/>
    </location>
</feature>
<dbReference type="AlphaFoldDB" id="E4V1E1"/>
<evidence type="ECO:0000256" key="3">
    <source>
        <dbReference type="ARBA" id="ARBA00023136"/>
    </source>
</evidence>
<dbReference type="OMA" id="MRYGQIF"/>
<evidence type="ECO:0000256" key="4">
    <source>
        <dbReference type="SAM" id="MobiDB-lite"/>
    </source>
</evidence>
<name>E4V1E1_ARTGP</name>
<dbReference type="STRING" id="535722.E4V1E1"/>
<feature type="compositionally biased region" description="Basic residues" evidence="4">
    <location>
        <begin position="11"/>
        <end position="22"/>
    </location>
</feature>
<dbReference type="VEuPathDB" id="FungiDB:MGYG_06856"/>
<dbReference type="InterPro" id="IPR028143">
    <property type="entry name" value="Get2/sif1"/>
</dbReference>